<dbReference type="Pfam" id="PF00550">
    <property type="entry name" value="PP-binding"/>
    <property type="match status" value="1"/>
</dbReference>
<dbReference type="PATRIC" id="fig|345073.21.peg.268"/>
<dbReference type="PROSITE" id="PS50075">
    <property type="entry name" value="CARRIER"/>
    <property type="match status" value="1"/>
</dbReference>
<dbReference type="OrthoDB" id="5918704at2"/>
<evidence type="ECO:0000313" key="2">
    <source>
        <dbReference type="EMBL" id="ABQ21672.1"/>
    </source>
</evidence>
<proteinExistence type="predicted"/>
<dbReference type="InterPro" id="IPR036736">
    <property type="entry name" value="ACP-like_sf"/>
</dbReference>
<dbReference type="KEGG" id="vco:VC0395_A2628"/>
<dbReference type="AlphaFoldDB" id="A0A0H3AKB0"/>
<reference evidence="2 3" key="1">
    <citation type="submission" date="2007-03" db="EMBL/GenBank/DDBJ databases">
        <authorList>
            <person name="Heidelberg J."/>
        </authorList>
    </citation>
    <scope>NUCLEOTIDE SEQUENCE [LARGE SCALE GENOMIC DNA]</scope>
    <source>
        <strain evidence="3">ATCC 39541 / Classical Ogawa 395 / O395</strain>
    </source>
</reference>
<dbReference type="SUPFAM" id="SSF47336">
    <property type="entry name" value="ACP-like"/>
    <property type="match status" value="1"/>
</dbReference>
<sequence length="80" mass="8859">MVYMSISEEKIINLIAGILEVEIGIINKELAVGDIPEWDSLAHMRIIAALESDLGVVLDIEQVLEIEDVEDIIDAVINNE</sequence>
<dbReference type="EMBL" id="CP000627">
    <property type="protein sequence ID" value="ABQ21672.1"/>
    <property type="molecule type" value="Genomic_DNA"/>
</dbReference>
<accession>A0A0H3AKB0</accession>
<dbReference type="InterPro" id="IPR009081">
    <property type="entry name" value="PP-bd_ACP"/>
</dbReference>
<protein>
    <submittedName>
        <fullName evidence="2">Acyl carrier protein</fullName>
    </submittedName>
</protein>
<dbReference type="KEGG" id="vcr:VC395_0280"/>
<name>A0A0H3AKB0_VIBC3</name>
<organism evidence="2 3">
    <name type="scientific">Vibrio cholerae serotype O1 (strain ATCC 39541 / Classical Ogawa 395 / O395)</name>
    <dbReference type="NCBI Taxonomy" id="345073"/>
    <lineage>
        <taxon>Bacteria</taxon>
        <taxon>Pseudomonadati</taxon>
        <taxon>Pseudomonadota</taxon>
        <taxon>Gammaproteobacteria</taxon>
        <taxon>Vibrionales</taxon>
        <taxon>Vibrionaceae</taxon>
        <taxon>Vibrio</taxon>
    </lineage>
</organism>
<gene>
    <name evidence="2" type="ordered locus">VC0395_A2628</name>
</gene>
<dbReference type="Gene3D" id="1.10.1200.10">
    <property type="entry name" value="ACP-like"/>
    <property type="match status" value="1"/>
</dbReference>
<feature type="domain" description="Carrier" evidence="1">
    <location>
        <begin position="2"/>
        <end position="80"/>
    </location>
</feature>
<dbReference type="eggNOG" id="COG0236">
    <property type="taxonomic scope" value="Bacteria"/>
</dbReference>
<evidence type="ECO:0000313" key="3">
    <source>
        <dbReference type="Proteomes" id="UP000000249"/>
    </source>
</evidence>
<evidence type="ECO:0000259" key="1">
    <source>
        <dbReference type="PROSITE" id="PS50075"/>
    </source>
</evidence>
<dbReference type="Proteomes" id="UP000000249">
    <property type="component" value="Chromosome 1"/>
</dbReference>